<dbReference type="PANTHER" id="PTHR36985:SF1">
    <property type="entry name" value="TRANSLOCATION AND ASSEMBLY MODULE SUBUNIT TAMB"/>
    <property type="match status" value="1"/>
</dbReference>
<dbReference type="PANTHER" id="PTHR36985">
    <property type="entry name" value="TRANSLOCATION AND ASSEMBLY MODULE SUBUNIT TAMB"/>
    <property type="match status" value="1"/>
</dbReference>
<name>A0A1D8P6R6_9FLAO</name>
<dbReference type="GO" id="GO:0005886">
    <property type="term" value="C:plasma membrane"/>
    <property type="evidence" value="ECO:0007669"/>
    <property type="project" value="InterPro"/>
</dbReference>
<organism evidence="6 7">
    <name type="scientific">Urechidicola croceus</name>
    <dbReference type="NCBI Taxonomy" id="1850246"/>
    <lineage>
        <taxon>Bacteria</taxon>
        <taxon>Pseudomonadati</taxon>
        <taxon>Bacteroidota</taxon>
        <taxon>Flavobacteriia</taxon>
        <taxon>Flavobacteriales</taxon>
        <taxon>Flavobacteriaceae</taxon>
        <taxon>Urechidicola</taxon>
    </lineage>
</organism>
<keyword evidence="4" id="KW-0472">Membrane</keyword>
<accession>A0A1D8P6R6</accession>
<feature type="domain" description="Translocation and assembly module TamB C-terminal" evidence="5">
    <location>
        <begin position="999"/>
        <end position="1428"/>
    </location>
</feature>
<evidence type="ECO:0000313" key="6">
    <source>
        <dbReference type="EMBL" id="AOW20252.1"/>
    </source>
</evidence>
<proteinExistence type="predicted"/>
<sequence>MLFLVLAVILLSIPAVQTRLGKIATNYLNEEFKTNIVIKKVDLSYLGSIKLKQIEILDHHKDSMINVNSLTTSVFNYRNILKNRLEFGDIDLEGVNFIIKTYKGEQDDAFSVFTDKFDDGNEDDTPSDFLMTSTIVNLKNANFKIYDENDDNVKPLKFQKISGVVYNFKIEGPNIYGDIKGLTFVENHGVKVMSLDSDFSYTRDEMKLLNTKLNTETSNVSTDIIFFRNGSFADFNNKVKFEADIQKADVSLLDLNKFYGEFGQNDVLHFKTKLTGTLNDFKINNLQLRSDLNSVILGDLHVKNGFNSEAGFSVNAKLSNLVSDYNHLKNLLPNILEKTLPTSFKELGRFAISGNMFITSSIIDAQIQMNTDLGTTISDLKLTNIDNIDYATYKGHIKIIDFELGKFAKDSLIGKLSLDADIDGRGFTLEDINTSIDGKIYKHQYKDYTYQNIDLNGQFENMKFNGKLIANDDNLKLSFNGLADLSTDIYKFDFDSKVDYANFNKLNLFKRDSIAILKGDINIKLIGNTIDDLAGDISFKNASYTNQNDIYLFKEFNVTSEFEKDVRTITINSYDIIDGEAKGKFKFNELGKLTGNSVGSIYTNYKPFKVTSGQYIDFNFKIYNKIVEVFYPKIALGTNTSIRGSINSDDNEFKLSLRSPQIDVYDNVVDDIRLQIDNKNPLFNTQLSIDKIENKYYNISDLNLVNVTLNDTLFFRTEFIGGIEKSEKYDLGFYHTIDPNRKSVIGINKSDIIFKNTTWQINPNDNDKNKVVFDNKLNTFDIQDFDMVSGLQKIKFSGDLIGNSYKDLNFNFENVDLAGITPKIDKWNFAGLINGQLEYKQDGDEILPIANVSVEDFFVNETYQGNLQIDMKGQNSVKKFDVDILIENRNTKNLVANGWIDLEPKNPLIDMNIDFEKFKLDLLKPLGDENFTNIRGDVYGNTKLTGLLENPTMNGELFLDSSGVAFPYLNVDYDFEGTTVLELHDQTFEIIDLTLHDTEYKTRGSLLGTISHKKFSDWKLDLSLDTKNLLVLNTPESEDALYYGQGFIDGNATISGFTDNLTIDVNGRTNDGTYFVIPLSDVKTIDNSRLVTFVTERNEDEEFILPDEILLDKFKGLSLNFNLEVTKDAIVEMVIDKSTGSTLKGSGTGDLRIEIDTKGKFNMFGGFEIDNGTYDFKYGGFINKQFIATRGGTVSWNGSPYTAELDIETIHRVNANPKSILENISTTRNIPVDLVVHFSGELYDSRKEYTILIPDAGSNLKSELDFKINQSNDENARIRHFGSLLVSGSFFNDNLGDLGSSLVSGTTSQLLSSALSSMINTGNSNFTLGVDYQAGERNSNIDNLNTDDQLGLTLATQLNDRILIDGKVGVPVGSKQKSAVVGEVKVEFLLNEEGTLRSNVFNRQNEIQYDQEEEGYTQGVGLSYQFDFDNTGELLEKLGLKKKVTKTDSTEVKKDSIKPKQLINFGAPKN</sequence>
<evidence type="ECO:0000256" key="4">
    <source>
        <dbReference type="ARBA" id="ARBA00023136"/>
    </source>
</evidence>
<dbReference type="Proteomes" id="UP000176050">
    <property type="component" value="Chromosome"/>
</dbReference>
<gene>
    <name evidence="6" type="ORF">LPB138_05980</name>
</gene>
<dbReference type="Pfam" id="PF04357">
    <property type="entry name" value="TamB"/>
    <property type="match status" value="1"/>
</dbReference>
<keyword evidence="3" id="KW-1133">Transmembrane helix</keyword>
<evidence type="ECO:0000256" key="2">
    <source>
        <dbReference type="ARBA" id="ARBA00022692"/>
    </source>
</evidence>
<dbReference type="STRING" id="1850246.LPB138_05980"/>
<comment type="subcellular location">
    <subcellularLocation>
        <location evidence="1">Membrane</location>
        <topology evidence="1">Single-pass membrane protein</topology>
    </subcellularLocation>
</comment>
<protein>
    <recommendedName>
        <fullName evidence="5">Translocation and assembly module TamB C-terminal domain-containing protein</fullName>
    </recommendedName>
</protein>
<evidence type="ECO:0000259" key="5">
    <source>
        <dbReference type="Pfam" id="PF04357"/>
    </source>
</evidence>
<evidence type="ECO:0000313" key="7">
    <source>
        <dbReference type="Proteomes" id="UP000176050"/>
    </source>
</evidence>
<evidence type="ECO:0000256" key="3">
    <source>
        <dbReference type="ARBA" id="ARBA00022989"/>
    </source>
</evidence>
<dbReference type="GO" id="GO:0009306">
    <property type="term" value="P:protein secretion"/>
    <property type="evidence" value="ECO:0007669"/>
    <property type="project" value="InterPro"/>
</dbReference>
<dbReference type="EMBL" id="CP017478">
    <property type="protein sequence ID" value="AOW20252.1"/>
    <property type="molecule type" value="Genomic_DNA"/>
</dbReference>
<evidence type="ECO:0000256" key="1">
    <source>
        <dbReference type="ARBA" id="ARBA00004167"/>
    </source>
</evidence>
<keyword evidence="2" id="KW-0812">Transmembrane</keyword>
<dbReference type="InterPro" id="IPR007452">
    <property type="entry name" value="TamB_C"/>
</dbReference>
<reference evidence="6 7" key="1">
    <citation type="submission" date="2016-10" db="EMBL/GenBank/DDBJ databases">
        <title>Lutibacter sp. LPB0138, isolated from marine gastropod.</title>
        <authorList>
            <person name="Kim E."/>
            <person name="Yi H."/>
        </authorList>
    </citation>
    <scope>NUCLEOTIDE SEQUENCE [LARGE SCALE GENOMIC DNA]</scope>
    <source>
        <strain evidence="6 7">LPB0138</strain>
    </source>
</reference>
<keyword evidence="7" id="KW-1185">Reference proteome</keyword>
<dbReference type="KEGG" id="lul:LPB138_05980"/>